<dbReference type="InterPro" id="IPR027266">
    <property type="entry name" value="TrmE/GcvT-like"/>
</dbReference>
<organism evidence="1 2">
    <name type="scientific">Aromatoleum evansii</name>
    <name type="common">Azoarcus evansii</name>
    <dbReference type="NCBI Taxonomy" id="59406"/>
    <lineage>
        <taxon>Bacteria</taxon>
        <taxon>Pseudomonadati</taxon>
        <taxon>Pseudomonadota</taxon>
        <taxon>Betaproteobacteria</taxon>
        <taxon>Rhodocyclales</taxon>
        <taxon>Rhodocyclaceae</taxon>
        <taxon>Aromatoleum</taxon>
    </lineage>
</organism>
<dbReference type="Proteomes" id="UP001626593">
    <property type="component" value="Chromosome"/>
</dbReference>
<protein>
    <submittedName>
        <fullName evidence="1">Sarcosine oxidase subunit gamma family protein</fullName>
    </submittedName>
</protein>
<dbReference type="Pfam" id="PF04268">
    <property type="entry name" value="SoxG"/>
    <property type="match status" value="1"/>
</dbReference>
<reference evidence="1 2" key="1">
    <citation type="submission" date="2023-12" db="EMBL/GenBank/DDBJ databases">
        <title>A. evansii MAY27, complete genome.</title>
        <authorList>
            <person name="Wang Y."/>
        </authorList>
    </citation>
    <scope>NUCLEOTIDE SEQUENCE [LARGE SCALE GENOMIC DNA]</scope>
    <source>
        <strain evidence="1 2">MAY27</strain>
    </source>
</reference>
<dbReference type="InterPro" id="IPR006280">
    <property type="entry name" value="SoxG_het"/>
</dbReference>
<dbReference type="Gene3D" id="3.30.1360.120">
    <property type="entry name" value="Probable tRNA modification gtpase trme, domain 1"/>
    <property type="match status" value="1"/>
</dbReference>
<accession>A0ABZ1ARE1</accession>
<dbReference type="SUPFAM" id="SSF103025">
    <property type="entry name" value="Folate-binding domain"/>
    <property type="match status" value="1"/>
</dbReference>
<evidence type="ECO:0000313" key="1">
    <source>
        <dbReference type="EMBL" id="WRL48430.1"/>
    </source>
</evidence>
<keyword evidence="2" id="KW-1185">Reference proteome</keyword>
<name>A0ABZ1ARE1_AROEV</name>
<sequence>MSDYAQMDLNPRGGGVKSESPLVRARINVVLAASAREAGVVVREKPFLGHLVLRGNAQDEGFRAGVERVLGLALPLALGAVARDESRGVSLQWMSPDEWLIVVPAGLEFEAEAALRRELSGHYAVMNVTGGQTVLELTGPRVRELLMKCTPYDVHPRAFPVGKGVSSVFAKSSAVIRRVDEERWELVIRRSFADYLYSWILDAAEEFGVFVAPAEVARPASRGAERELAAEAR</sequence>
<dbReference type="NCBIfam" id="TIGR01375">
    <property type="entry name" value="soxG"/>
    <property type="match status" value="1"/>
</dbReference>
<dbReference type="EMBL" id="CP141259">
    <property type="protein sequence ID" value="WRL48430.1"/>
    <property type="molecule type" value="Genomic_DNA"/>
</dbReference>
<dbReference type="Gene3D" id="3.30.70.1520">
    <property type="entry name" value="Heterotetrameric sarcosine oxidase"/>
    <property type="match status" value="1"/>
</dbReference>
<evidence type="ECO:0000313" key="2">
    <source>
        <dbReference type="Proteomes" id="UP001626593"/>
    </source>
</evidence>
<dbReference type="InterPro" id="IPR007375">
    <property type="entry name" value="SoxG"/>
</dbReference>
<dbReference type="RefSeq" id="WP_407280671.1">
    <property type="nucleotide sequence ID" value="NZ_CP141259.1"/>
</dbReference>
<gene>
    <name evidence="1" type="primary">soxG</name>
    <name evidence="1" type="ORF">U5817_10365</name>
</gene>
<proteinExistence type="predicted"/>